<dbReference type="InterPro" id="IPR000878">
    <property type="entry name" value="4pyrrol_Mease"/>
</dbReference>
<keyword evidence="11" id="KW-1185">Reference proteome</keyword>
<dbReference type="PANTHER" id="PTHR45790:SF3">
    <property type="entry name" value="S-ADENOSYL-L-METHIONINE-DEPENDENT UROPORPHYRINOGEN III METHYLTRANSFERASE, CHLOROPLASTIC"/>
    <property type="match status" value="1"/>
</dbReference>
<dbReference type="Gene3D" id="3.30.950.10">
    <property type="entry name" value="Methyltransferase, Cobalt-precorrin-4 Transmethylase, Domain 2"/>
    <property type="match status" value="1"/>
</dbReference>
<evidence type="ECO:0000256" key="7">
    <source>
        <dbReference type="ARBA" id="ARBA00025705"/>
    </source>
</evidence>
<dbReference type="GO" id="GO:0032259">
    <property type="term" value="P:methylation"/>
    <property type="evidence" value="ECO:0007669"/>
    <property type="project" value="UniProtKB-KW"/>
</dbReference>
<dbReference type="InterPro" id="IPR006366">
    <property type="entry name" value="CobA/CysG_C"/>
</dbReference>
<dbReference type="InterPro" id="IPR035996">
    <property type="entry name" value="4pyrrol_Methylase_sf"/>
</dbReference>
<keyword evidence="6" id="KW-0627">Porphyrin biosynthesis</keyword>
<proteinExistence type="inferred from homology"/>
<evidence type="ECO:0000256" key="3">
    <source>
        <dbReference type="ARBA" id="ARBA00022603"/>
    </source>
</evidence>
<keyword evidence="4 8" id="KW-0808">Transferase</keyword>
<feature type="domain" description="Tetrapyrrole methylase" evidence="9">
    <location>
        <begin position="3"/>
        <end position="212"/>
    </location>
</feature>
<comment type="caution">
    <text evidence="10">The sequence shown here is derived from an EMBL/GenBank/DDBJ whole genome shotgun (WGS) entry which is preliminary data.</text>
</comment>
<evidence type="ECO:0000313" key="11">
    <source>
        <dbReference type="Proteomes" id="UP000798808"/>
    </source>
</evidence>
<evidence type="ECO:0000256" key="2">
    <source>
        <dbReference type="ARBA" id="ARBA00012162"/>
    </source>
</evidence>
<dbReference type="PROSITE" id="PS00839">
    <property type="entry name" value="SUMT_1"/>
    <property type="match status" value="1"/>
</dbReference>
<dbReference type="InterPro" id="IPR050161">
    <property type="entry name" value="Siro_Cobalamin_biosynth"/>
</dbReference>
<dbReference type="PANTHER" id="PTHR45790">
    <property type="entry name" value="SIROHEME SYNTHASE-RELATED"/>
    <property type="match status" value="1"/>
</dbReference>
<evidence type="ECO:0000256" key="8">
    <source>
        <dbReference type="RuleBase" id="RU003960"/>
    </source>
</evidence>
<keyword evidence="3 8" id="KW-0489">Methyltransferase</keyword>
<protein>
    <recommendedName>
        <fullName evidence="2">uroporphyrinogen-III C-methyltransferase</fullName>
        <ecNumber evidence="2">2.1.1.107</ecNumber>
    </recommendedName>
</protein>
<dbReference type="PROSITE" id="PS00840">
    <property type="entry name" value="SUMT_2"/>
    <property type="match status" value="1"/>
</dbReference>
<dbReference type="NCBIfam" id="TIGR01469">
    <property type="entry name" value="cobA_cysG_Cterm"/>
    <property type="match status" value="1"/>
</dbReference>
<comment type="similarity">
    <text evidence="1 8">Belongs to the precorrin methyltransferase family.</text>
</comment>
<dbReference type="RefSeq" id="WP_155171349.1">
    <property type="nucleotide sequence ID" value="NZ_BAAAFL010000012.1"/>
</dbReference>
<keyword evidence="5" id="KW-0949">S-adenosyl-L-methionine</keyword>
<dbReference type="CDD" id="cd11642">
    <property type="entry name" value="SUMT"/>
    <property type="match status" value="1"/>
</dbReference>
<organism evidence="10 11">
    <name type="scientific">Fulvivirga kasyanovii</name>
    <dbReference type="NCBI Taxonomy" id="396812"/>
    <lineage>
        <taxon>Bacteria</taxon>
        <taxon>Pseudomonadati</taxon>
        <taxon>Bacteroidota</taxon>
        <taxon>Cytophagia</taxon>
        <taxon>Cytophagales</taxon>
        <taxon>Fulvivirgaceae</taxon>
        <taxon>Fulvivirga</taxon>
    </lineage>
</organism>
<evidence type="ECO:0000256" key="6">
    <source>
        <dbReference type="ARBA" id="ARBA00023244"/>
    </source>
</evidence>
<evidence type="ECO:0000256" key="1">
    <source>
        <dbReference type="ARBA" id="ARBA00005879"/>
    </source>
</evidence>
<evidence type="ECO:0000256" key="4">
    <source>
        <dbReference type="ARBA" id="ARBA00022679"/>
    </source>
</evidence>
<sequence>MGKLILVGAGPGDAELITLKGIKALQKADVVLYDALANNSLLDYCKKDCIKIYVGKKAGLHQYQQIYINAMIVDYALRYNNVVRLKGGDPFVFGRGHEELEHAEQNGIEVEVIPGISSSLAVPAINHIPLTKRGINESFWVVTGTTTNGSFSKDMAYAAQSSATVVILMGMKNLKLITELFSYYRDEYEPVGIIQNGTHENQQEVFGNLSNIARKVEDLQIKSPAVIIIGQVAALKTAKDKSISLIPELHKETKP</sequence>
<comment type="pathway">
    <text evidence="7">Porphyrin-containing compound metabolism; siroheme biosynthesis; precorrin-2 from uroporphyrinogen III: step 1/1.</text>
</comment>
<reference evidence="10 11" key="1">
    <citation type="submission" date="2019-02" db="EMBL/GenBank/DDBJ databases">
        <authorList>
            <person name="Goldberg S.R."/>
            <person name="Haltli B.A."/>
            <person name="Correa H."/>
            <person name="Russell K.G."/>
        </authorList>
    </citation>
    <scope>NUCLEOTIDE SEQUENCE [LARGE SCALE GENOMIC DNA]</scope>
    <source>
        <strain evidence="10 11">JCM 16186</strain>
    </source>
</reference>
<dbReference type="Gene3D" id="3.40.1010.10">
    <property type="entry name" value="Cobalt-precorrin-4 Transmethylase, Domain 1"/>
    <property type="match status" value="1"/>
</dbReference>
<dbReference type="InterPro" id="IPR003043">
    <property type="entry name" value="Uropor_MeTrfase_CS"/>
</dbReference>
<dbReference type="InterPro" id="IPR014776">
    <property type="entry name" value="4pyrrole_Mease_sub2"/>
</dbReference>
<dbReference type="SUPFAM" id="SSF53790">
    <property type="entry name" value="Tetrapyrrole methylase"/>
    <property type="match status" value="1"/>
</dbReference>
<evidence type="ECO:0000256" key="5">
    <source>
        <dbReference type="ARBA" id="ARBA00022691"/>
    </source>
</evidence>
<dbReference type="EMBL" id="SMLW01000503">
    <property type="protein sequence ID" value="MTI25316.1"/>
    <property type="molecule type" value="Genomic_DNA"/>
</dbReference>
<dbReference type="Proteomes" id="UP000798808">
    <property type="component" value="Unassembled WGS sequence"/>
</dbReference>
<accession>A0ABW9RNP1</accession>
<evidence type="ECO:0000259" key="9">
    <source>
        <dbReference type="Pfam" id="PF00590"/>
    </source>
</evidence>
<dbReference type="EC" id="2.1.1.107" evidence="2"/>
<dbReference type="Pfam" id="PF00590">
    <property type="entry name" value="TP_methylase"/>
    <property type="match status" value="1"/>
</dbReference>
<evidence type="ECO:0000313" key="10">
    <source>
        <dbReference type="EMBL" id="MTI25316.1"/>
    </source>
</evidence>
<name>A0ABW9RNP1_9BACT</name>
<gene>
    <name evidence="10" type="primary">cobA</name>
    <name evidence="10" type="ORF">E1163_10215</name>
</gene>
<dbReference type="InterPro" id="IPR014777">
    <property type="entry name" value="4pyrrole_Mease_sub1"/>
</dbReference>
<dbReference type="GO" id="GO:0004851">
    <property type="term" value="F:uroporphyrin-III C-methyltransferase activity"/>
    <property type="evidence" value="ECO:0007669"/>
    <property type="project" value="UniProtKB-EC"/>
</dbReference>
<dbReference type="NCBIfam" id="NF004790">
    <property type="entry name" value="PRK06136.1"/>
    <property type="match status" value="1"/>
</dbReference>